<feature type="chain" id="PRO_5032431189" description="4-coumarate--CoA ligase" evidence="10">
    <location>
        <begin position="20"/>
        <end position="698"/>
    </location>
</feature>
<evidence type="ECO:0000259" key="11">
    <source>
        <dbReference type="Pfam" id="PF00501"/>
    </source>
</evidence>
<dbReference type="GO" id="GO:0106290">
    <property type="term" value="F:trans-cinnamate-CoA ligase activity"/>
    <property type="evidence" value="ECO:0007669"/>
    <property type="project" value="UniProtKB-ARBA"/>
</dbReference>
<dbReference type="AlphaFoldDB" id="A0A833VAI8"/>
<evidence type="ECO:0000256" key="5">
    <source>
        <dbReference type="ARBA" id="ARBA00022840"/>
    </source>
</evidence>
<keyword evidence="10" id="KW-0732">Signal</keyword>
<evidence type="ECO:0000256" key="3">
    <source>
        <dbReference type="ARBA" id="ARBA00022598"/>
    </source>
</evidence>
<comment type="catalytic activity">
    <reaction evidence="7">
        <text>(E)-4-coumaroyl-AMP + CoA = (E)-4-coumaroyl-CoA + AMP + H(+)</text>
        <dbReference type="Rhea" id="RHEA:72423"/>
        <dbReference type="ChEBI" id="CHEBI:15378"/>
        <dbReference type="ChEBI" id="CHEBI:57287"/>
        <dbReference type="ChEBI" id="CHEBI:85008"/>
        <dbReference type="ChEBI" id="CHEBI:192348"/>
        <dbReference type="ChEBI" id="CHEBI:456215"/>
    </reaction>
    <physiologicalReaction direction="left-to-right" evidence="7">
        <dbReference type="Rhea" id="RHEA:72424"/>
    </physiologicalReaction>
</comment>
<comment type="catalytic activity">
    <reaction evidence="9">
        <text>a long-chain fatty acid + ATP + CoA = a long-chain fatty acyl-CoA + AMP + diphosphate</text>
        <dbReference type="Rhea" id="RHEA:15421"/>
        <dbReference type="ChEBI" id="CHEBI:30616"/>
        <dbReference type="ChEBI" id="CHEBI:33019"/>
        <dbReference type="ChEBI" id="CHEBI:57287"/>
        <dbReference type="ChEBI" id="CHEBI:57560"/>
        <dbReference type="ChEBI" id="CHEBI:83139"/>
        <dbReference type="ChEBI" id="CHEBI:456215"/>
        <dbReference type="EC" id="6.2.1.3"/>
    </reaction>
</comment>
<name>A0A833VAI8_9POAL</name>
<dbReference type="OrthoDB" id="1700726at2759"/>
<dbReference type="EC" id="6.2.1.12" evidence="2"/>
<dbReference type="InterPro" id="IPR020845">
    <property type="entry name" value="AMP-binding_CS"/>
</dbReference>
<evidence type="ECO:0000256" key="1">
    <source>
        <dbReference type="ARBA" id="ARBA00006432"/>
    </source>
</evidence>
<dbReference type="PROSITE" id="PS00455">
    <property type="entry name" value="AMP_BINDING"/>
    <property type="match status" value="1"/>
</dbReference>
<dbReference type="GO" id="GO:0005783">
    <property type="term" value="C:endoplasmic reticulum"/>
    <property type="evidence" value="ECO:0007669"/>
    <property type="project" value="TreeGrafter"/>
</dbReference>
<dbReference type="Gene3D" id="3.40.50.12780">
    <property type="entry name" value="N-terminal domain of ligase-like"/>
    <property type="match status" value="1"/>
</dbReference>
<keyword evidence="3" id="KW-0436">Ligase</keyword>
<reference evidence="12" key="1">
    <citation type="submission" date="2020-01" db="EMBL/GenBank/DDBJ databases">
        <title>Genome sequence of Kobresia littledalei, the first chromosome-level genome in the family Cyperaceae.</title>
        <authorList>
            <person name="Qu G."/>
        </authorList>
    </citation>
    <scope>NUCLEOTIDE SEQUENCE</scope>
    <source>
        <strain evidence="12">C.B.Clarke</strain>
        <tissue evidence="12">Leaf</tissue>
    </source>
</reference>
<dbReference type="GO" id="GO:0005524">
    <property type="term" value="F:ATP binding"/>
    <property type="evidence" value="ECO:0007669"/>
    <property type="project" value="UniProtKB-KW"/>
</dbReference>
<evidence type="ECO:0000256" key="2">
    <source>
        <dbReference type="ARBA" id="ARBA00012959"/>
    </source>
</evidence>
<feature type="domain" description="AMP-dependent synthetase/ligase" evidence="11">
    <location>
        <begin position="101"/>
        <end position="519"/>
    </location>
</feature>
<dbReference type="EMBL" id="SWLB01000013">
    <property type="protein sequence ID" value="KAF3330972.1"/>
    <property type="molecule type" value="Genomic_DNA"/>
</dbReference>
<dbReference type="Pfam" id="PF00501">
    <property type="entry name" value="AMP-binding"/>
    <property type="match status" value="1"/>
</dbReference>
<evidence type="ECO:0000256" key="10">
    <source>
        <dbReference type="SAM" id="SignalP"/>
    </source>
</evidence>
<dbReference type="PANTHER" id="PTHR43272">
    <property type="entry name" value="LONG-CHAIN-FATTY-ACID--COA LIGASE"/>
    <property type="match status" value="1"/>
</dbReference>
<keyword evidence="13" id="KW-1185">Reference proteome</keyword>
<dbReference type="GO" id="GO:0016207">
    <property type="term" value="F:4-coumarate-CoA ligase activity"/>
    <property type="evidence" value="ECO:0007669"/>
    <property type="project" value="UniProtKB-EC"/>
</dbReference>
<comment type="catalytic activity">
    <reaction evidence="8">
        <text>(E)-4-coumarate + ATP + CoA = (E)-4-coumaroyl-CoA + AMP + diphosphate</text>
        <dbReference type="Rhea" id="RHEA:19641"/>
        <dbReference type="ChEBI" id="CHEBI:12876"/>
        <dbReference type="ChEBI" id="CHEBI:30616"/>
        <dbReference type="ChEBI" id="CHEBI:33019"/>
        <dbReference type="ChEBI" id="CHEBI:57287"/>
        <dbReference type="ChEBI" id="CHEBI:85008"/>
        <dbReference type="ChEBI" id="CHEBI:456215"/>
        <dbReference type="EC" id="6.2.1.12"/>
    </reaction>
    <physiologicalReaction direction="left-to-right" evidence="8">
        <dbReference type="Rhea" id="RHEA:19642"/>
    </physiologicalReaction>
</comment>
<keyword evidence="5" id="KW-0067">ATP-binding</keyword>
<evidence type="ECO:0000256" key="8">
    <source>
        <dbReference type="ARBA" id="ARBA00034252"/>
    </source>
</evidence>
<dbReference type="InterPro" id="IPR000873">
    <property type="entry name" value="AMP-dep_synth/lig_dom"/>
</dbReference>
<evidence type="ECO:0000256" key="9">
    <source>
        <dbReference type="ARBA" id="ARBA00036813"/>
    </source>
</evidence>
<evidence type="ECO:0000256" key="4">
    <source>
        <dbReference type="ARBA" id="ARBA00022741"/>
    </source>
</evidence>
<dbReference type="GO" id="GO:0009698">
    <property type="term" value="P:phenylpropanoid metabolic process"/>
    <property type="evidence" value="ECO:0007669"/>
    <property type="project" value="UniProtKB-ARBA"/>
</dbReference>
<protein>
    <recommendedName>
        <fullName evidence="2">4-coumarate--CoA ligase</fullName>
        <ecNumber evidence="2">6.2.1.12</ecNumber>
    </recommendedName>
</protein>
<comment type="similarity">
    <text evidence="1">Belongs to the ATP-dependent AMP-binding enzyme family.</text>
</comment>
<dbReference type="PANTHER" id="PTHR43272:SF83">
    <property type="entry name" value="ACYL-COA SYNTHETASE LONG-CHAIN, ISOFORM J"/>
    <property type="match status" value="1"/>
</dbReference>
<sequence>MNPYLASIFLPVLLSFLLGTRKNNKKRGVPVDVGGEPGYAIRNYRFEKPVESHWEGIVSTLAELFEQSCKKYAYMPLFGSRKLISREIEVSPDGKSFEKLHLGEYEWLSYGEAFKAVCNFASGLVRLGHGNDERVAIFADTRSEWQIALQGCFRRSVPVVTIYSSLGEGALCHSLNETEVTTVVCGPKELKKLIDISGQLDTVKRVIYINEAGVSAEVSLAKNNSSWQLSSFEEVQKLGQENPVESVMPLASDVAVIMYTSGSTGLPKGVMMTHGNVLATVSAVMTIVPRLGSKDVYLAYLPLAHILELAAESVMIAAGASIGYGTPLTLTDTSNKIKRGTKGDSSVLKPTLMTAVPAILDRVRDGVRKNVDTKGGMAKTLFDLSYQRRLAAINGSWFGAWGLEKLLWDFVVFKKVRAILGGHIRFLLSGGAPLSGDTQRFINICLGAPIGQGYGLTETCAGGAFSEYDDTSVGRVGAPLPCVYVKLVDWPESGYLTTDSPMPRGEIVIGGPSVTLGYFKNEEKTKEVYKVDERGMRWFYTGDIGRFHPDGCLEIIDRKKDIVKLQHGEYVSLGKVEAALSVSPYVDNIMVHADPFLSFCVALVVASHNALENWASKQGISYSDISELCKMPEAIKEVQSSLVKAAKDAKLERFEIPSKIELLSEPWTPESGLVTAALKLKREIIKKTYADNLKKLYS</sequence>
<dbReference type="Proteomes" id="UP000623129">
    <property type="component" value="Unassembled WGS sequence"/>
</dbReference>
<evidence type="ECO:0000313" key="13">
    <source>
        <dbReference type="Proteomes" id="UP000623129"/>
    </source>
</evidence>
<evidence type="ECO:0000313" key="12">
    <source>
        <dbReference type="EMBL" id="KAF3330972.1"/>
    </source>
</evidence>
<evidence type="ECO:0000256" key="7">
    <source>
        <dbReference type="ARBA" id="ARBA00034223"/>
    </source>
</evidence>
<keyword evidence="4" id="KW-0547">Nucleotide-binding</keyword>
<gene>
    <name evidence="12" type="ORF">FCM35_KLT04326</name>
</gene>
<dbReference type="CDD" id="cd17639">
    <property type="entry name" value="LC_FACS_euk1"/>
    <property type="match status" value="1"/>
</dbReference>
<feature type="signal peptide" evidence="10">
    <location>
        <begin position="1"/>
        <end position="19"/>
    </location>
</feature>
<dbReference type="SUPFAM" id="SSF56801">
    <property type="entry name" value="Acetyl-CoA synthetase-like"/>
    <property type="match status" value="1"/>
</dbReference>
<dbReference type="InterPro" id="IPR042099">
    <property type="entry name" value="ANL_N_sf"/>
</dbReference>
<evidence type="ECO:0000256" key="6">
    <source>
        <dbReference type="ARBA" id="ARBA00034219"/>
    </source>
</evidence>
<dbReference type="GO" id="GO:0016020">
    <property type="term" value="C:membrane"/>
    <property type="evidence" value="ECO:0007669"/>
    <property type="project" value="TreeGrafter"/>
</dbReference>
<accession>A0A833VAI8</accession>
<organism evidence="12 13">
    <name type="scientific">Carex littledalei</name>
    <dbReference type="NCBI Taxonomy" id="544730"/>
    <lineage>
        <taxon>Eukaryota</taxon>
        <taxon>Viridiplantae</taxon>
        <taxon>Streptophyta</taxon>
        <taxon>Embryophyta</taxon>
        <taxon>Tracheophyta</taxon>
        <taxon>Spermatophyta</taxon>
        <taxon>Magnoliopsida</taxon>
        <taxon>Liliopsida</taxon>
        <taxon>Poales</taxon>
        <taxon>Cyperaceae</taxon>
        <taxon>Cyperoideae</taxon>
        <taxon>Cariceae</taxon>
        <taxon>Carex</taxon>
        <taxon>Carex subgen. Euthyceras</taxon>
    </lineage>
</organism>
<proteinExistence type="inferred from homology"/>
<dbReference type="GO" id="GO:0004467">
    <property type="term" value="F:long-chain fatty acid-CoA ligase activity"/>
    <property type="evidence" value="ECO:0007669"/>
    <property type="project" value="UniProtKB-EC"/>
</dbReference>
<comment type="caution">
    <text evidence="12">The sequence shown here is derived from an EMBL/GenBank/DDBJ whole genome shotgun (WGS) entry which is preliminary data.</text>
</comment>
<comment type="catalytic activity">
    <reaction evidence="6">
        <text>(E)-4-coumarate + ATP + H(+) = (E)-4-coumaroyl-AMP + diphosphate</text>
        <dbReference type="Rhea" id="RHEA:72419"/>
        <dbReference type="ChEBI" id="CHEBI:12876"/>
        <dbReference type="ChEBI" id="CHEBI:15378"/>
        <dbReference type="ChEBI" id="CHEBI:30616"/>
        <dbReference type="ChEBI" id="CHEBI:33019"/>
        <dbReference type="ChEBI" id="CHEBI:192348"/>
    </reaction>
    <physiologicalReaction direction="left-to-right" evidence="6">
        <dbReference type="Rhea" id="RHEA:72420"/>
    </physiologicalReaction>
</comment>